<comment type="similarity">
    <text evidence="2">Belongs to the ATP-dependent AMP-binding enzyme family.</text>
</comment>
<evidence type="ECO:0000256" key="9">
    <source>
        <dbReference type="ARBA" id="ARBA00067668"/>
    </source>
</evidence>
<dbReference type="Gene3D" id="3.40.50.12780">
    <property type="entry name" value="N-terminal domain of ligase-like"/>
    <property type="match status" value="1"/>
</dbReference>
<dbReference type="GO" id="GO:0006631">
    <property type="term" value="P:fatty acid metabolic process"/>
    <property type="evidence" value="ECO:0007669"/>
    <property type="project" value="TreeGrafter"/>
</dbReference>
<dbReference type="Gene3D" id="3.30.300.30">
    <property type="match status" value="1"/>
</dbReference>
<dbReference type="InterPro" id="IPR000873">
    <property type="entry name" value="AMP-dep_synth/lig_dom"/>
</dbReference>
<accession>A0A1G8GEP3</accession>
<proteinExistence type="inferred from homology"/>
<dbReference type="InterPro" id="IPR042099">
    <property type="entry name" value="ANL_N_sf"/>
</dbReference>
<dbReference type="InterPro" id="IPR025110">
    <property type="entry name" value="AMP-bd_C"/>
</dbReference>
<dbReference type="EMBL" id="FNEB01000001">
    <property type="protein sequence ID" value="SDH92872.1"/>
    <property type="molecule type" value="Genomic_DNA"/>
</dbReference>
<dbReference type="InterPro" id="IPR045851">
    <property type="entry name" value="AMP-bd_C_sf"/>
</dbReference>
<comment type="catalytic activity">
    <reaction evidence="7">
        <text>3-(methylsulfanyl)propanoate + ATP + CoA = 3-(methylsulfanyl)propanoyl-CoA + AMP + diphosphate</text>
        <dbReference type="Rhea" id="RHEA:43052"/>
        <dbReference type="ChEBI" id="CHEBI:30616"/>
        <dbReference type="ChEBI" id="CHEBI:33019"/>
        <dbReference type="ChEBI" id="CHEBI:49016"/>
        <dbReference type="ChEBI" id="CHEBI:57287"/>
        <dbReference type="ChEBI" id="CHEBI:82815"/>
        <dbReference type="ChEBI" id="CHEBI:456215"/>
        <dbReference type="EC" id="6.2.1.44"/>
    </reaction>
    <physiologicalReaction direction="left-to-right" evidence="7">
        <dbReference type="Rhea" id="RHEA:43053"/>
    </physiologicalReaction>
</comment>
<dbReference type="NCBIfam" id="NF009233">
    <property type="entry name" value="PRK12583.1"/>
    <property type="match status" value="1"/>
</dbReference>
<evidence type="ECO:0000256" key="10">
    <source>
        <dbReference type="SAM" id="MobiDB-lite"/>
    </source>
</evidence>
<keyword evidence="6" id="KW-0460">Magnesium</keyword>
<feature type="domain" description="AMP-binding enzyme C-terminal" evidence="12">
    <location>
        <begin position="477"/>
        <end position="552"/>
    </location>
</feature>
<dbReference type="EC" id="6.2.1.44" evidence="8"/>
<keyword evidence="5" id="KW-0479">Metal-binding</keyword>
<sequence>MSARVSSQPGIRPANGLSHVAGSTERPLVDATIPAFLAEVVRRHGDRTAAVFRQTGDRWSYAEFARLVDRLAAGLLSIGIYKGDRVGIWSPNRPEWLLAQFATARIGAILVNINPAYRTSELEYALNKAGVSCLIVAPQFKTSDYMAMLAELAPEMASGPPERLNIARLPSLRSVVQLGPNPRAGAMSFDAVMARGGRTMRARLDAIGAGLRPDDAINIQFTSGTTGAPKGATLSHKNIVNNAISTARAMRLRPGEGLCIPVPFYHCFGMVLGNLAACAYGATMVIPGEAFDARDTLAAIDAEGCAAVHGVPTMFQAMLDHPEFDRFDMRSLRTGIMAGAPCPEPLMRRVMTQMHCRQITIGYGMTETSPISFQSAVDDPIDRRVSTVGRIQPHAECKVVDEEGRTVPIGQQGELLTRGYLVMKGYWNDPERTAEAIQGGWMHTGDLATIDADGYCRITGRSKDMLIRGGENIYPAEIEEFLSGHPDIAQAQVFGLPDPKYGEEVAAWIILRPGAAMTEDALRDWCRGKIAHYKIPRHVRFVAEMPMTVTGKPQKFVMRDQMTKELGLTG</sequence>
<evidence type="ECO:0000259" key="11">
    <source>
        <dbReference type="Pfam" id="PF00501"/>
    </source>
</evidence>
<dbReference type="Proteomes" id="UP000199340">
    <property type="component" value="Unassembled WGS sequence"/>
</dbReference>
<name>A0A1G8GEP3_9RHOB</name>
<dbReference type="FunFam" id="3.40.50.12780:FF:000003">
    <property type="entry name" value="Long-chain-fatty-acid--CoA ligase FadD"/>
    <property type="match status" value="1"/>
</dbReference>
<dbReference type="OrthoDB" id="9803968at2"/>
<evidence type="ECO:0000256" key="3">
    <source>
        <dbReference type="ARBA" id="ARBA00011738"/>
    </source>
</evidence>
<dbReference type="FunFam" id="3.30.300.30:FF:000008">
    <property type="entry name" value="2,3-dihydroxybenzoate-AMP ligase"/>
    <property type="match status" value="1"/>
</dbReference>
<gene>
    <name evidence="13" type="ORF">SAMN05421850_10153</name>
</gene>
<evidence type="ECO:0000313" key="13">
    <source>
        <dbReference type="EMBL" id="SDH92872.1"/>
    </source>
</evidence>
<evidence type="ECO:0000256" key="7">
    <source>
        <dbReference type="ARBA" id="ARBA00051915"/>
    </source>
</evidence>
<keyword evidence="4" id="KW-0436">Ligase</keyword>
<dbReference type="PANTHER" id="PTHR43201:SF5">
    <property type="entry name" value="MEDIUM-CHAIN ACYL-COA LIGASE ACSF2, MITOCHONDRIAL"/>
    <property type="match status" value="1"/>
</dbReference>
<dbReference type="RefSeq" id="WP_090025267.1">
    <property type="nucleotide sequence ID" value="NZ_FNEB01000001.1"/>
</dbReference>
<comment type="subunit">
    <text evidence="3">Homodimer.</text>
</comment>
<dbReference type="PROSITE" id="PS00455">
    <property type="entry name" value="AMP_BINDING"/>
    <property type="match status" value="1"/>
</dbReference>
<evidence type="ECO:0000313" key="14">
    <source>
        <dbReference type="Proteomes" id="UP000199340"/>
    </source>
</evidence>
<keyword evidence="14" id="KW-1185">Reference proteome</keyword>
<reference evidence="13 14" key="1">
    <citation type="submission" date="2016-10" db="EMBL/GenBank/DDBJ databases">
        <authorList>
            <person name="de Groot N.N."/>
        </authorList>
    </citation>
    <scope>NUCLEOTIDE SEQUENCE [LARGE SCALE GENOMIC DNA]</scope>
    <source>
        <strain evidence="13 14">DSM 28010</strain>
    </source>
</reference>
<evidence type="ECO:0000256" key="6">
    <source>
        <dbReference type="ARBA" id="ARBA00022842"/>
    </source>
</evidence>
<comment type="cofactor">
    <cofactor evidence="1">
        <name>Mg(2+)</name>
        <dbReference type="ChEBI" id="CHEBI:18420"/>
    </cofactor>
</comment>
<dbReference type="Pfam" id="PF00501">
    <property type="entry name" value="AMP-binding"/>
    <property type="match status" value="1"/>
</dbReference>
<dbReference type="SUPFAM" id="SSF56801">
    <property type="entry name" value="Acetyl-CoA synthetase-like"/>
    <property type="match status" value="1"/>
</dbReference>
<evidence type="ECO:0000256" key="2">
    <source>
        <dbReference type="ARBA" id="ARBA00006432"/>
    </source>
</evidence>
<evidence type="ECO:0000256" key="5">
    <source>
        <dbReference type="ARBA" id="ARBA00022723"/>
    </source>
</evidence>
<feature type="region of interest" description="Disordered" evidence="10">
    <location>
        <begin position="1"/>
        <end position="20"/>
    </location>
</feature>
<protein>
    <recommendedName>
        <fullName evidence="9">3-methylmercaptopropionyl-CoA ligase</fullName>
        <ecNumber evidence="8">6.2.1.44</ecNumber>
    </recommendedName>
</protein>
<evidence type="ECO:0000256" key="8">
    <source>
        <dbReference type="ARBA" id="ARBA00066616"/>
    </source>
</evidence>
<dbReference type="CDD" id="cd05917">
    <property type="entry name" value="FACL_like_2"/>
    <property type="match status" value="1"/>
</dbReference>
<evidence type="ECO:0000259" key="12">
    <source>
        <dbReference type="Pfam" id="PF13193"/>
    </source>
</evidence>
<feature type="domain" description="AMP-dependent synthetase/ligase" evidence="11">
    <location>
        <begin position="38"/>
        <end position="427"/>
    </location>
</feature>
<dbReference type="InterPro" id="IPR020845">
    <property type="entry name" value="AMP-binding_CS"/>
</dbReference>
<evidence type="ECO:0000256" key="4">
    <source>
        <dbReference type="ARBA" id="ARBA00022598"/>
    </source>
</evidence>
<dbReference type="GO" id="GO:0031956">
    <property type="term" value="F:medium-chain fatty acid-CoA ligase activity"/>
    <property type="evidence" value="ECO:0007669"/>
    <property type="project" value="TreeGrafter"/>
</dbReference>
<dbReference type="PANTHER" id="PTHR43201">
    <property type="entry name" value="ACYL-COA SYNTHETASE"/>
    <property type="match status" value="1"/>
</dbReference>
<dbReference type="STRING" id="490829.SAMN05421850_10153"/>
<dbReference type="GO" id="GO:0046872">
    <property type="term" value="F:metal ion binding"/>
    <property type="evidence" value="ECO:0007669"/>
    <property type="project" value="UniProtKB-KW"/>
</dbReference>
<evidence type="ECO:0000256" key="1">
    <source>
        <dbReference type="ARBA" id="ARBA00001946"/>
    </source>
</evidence>
<dbReference type="AlphaFoldDB" id="A0A1G8GEP3"/>
<dbReference type="Pfam" id="PF13193">
    <property type="entry name" value="AMP-binding_C"/>
    <property type="match status" value="1"/>
</dbReference>
<organism evidence="13 14">
    <name type="scientific">Lutimaribacter saemankumensis</name>
    <dbReference type="NCBI Taxonomy" id="490829"/>
    <lineage>
        <taxon>Bacteria</taxon>
        <taxon>Pseudomonadati</taxon>
        <taxon>Pseudomonadota</taxon>
        <taxon>Alphaproteobacteria</taxon>
        <taxon>Rhodobacterales</taxon>
        <taxon>Roseobacteraceae</taxon>
        <taxon>Lutimaribacter</taxon>
    </lineage>
</organism>